<dbReference type="PRINTS" id="PR00047">
    <property type="entry name" value="STROIDFINGER"/>
</dbReference>
<feature type="domain" description="NR LBD" evidence="10">
    <location>
        <begin position="77"/>
        <end position="306"/>
    </location>
</feature>
<evidence type="ECO:0000256" key="2">
    <source>
        <dbReference type="ARBA" id="ARBA00022771"/>
    </source>
</evidence>
<organism evidence="11 12">
    <name type="scientific">Cichlidogyrus casuarinus</name>
    <dbReference type="NCBI Taxonomy" id="1844966"/>
    <lineage>
        <taxon>Eukaryota</taxon>
        <taxon>Metazoa</taxon>
        <taxon>Spiralia</taxon>
        <taxon>Lophotrochozoa</taxon>
        <taxon>Platyhelminthes</taxon>
        <taxon>Monogenea</taxon>
        <taxon>Monopisthocotylea</taxon>
        <taxon>Dactylogyridea</taxon>
        <taxon>Ancyrocephalidae</taxon>
        <taxon>Cichlidogyrus</taxon>
    </lineage>
</organism>
<sequence>MSKIIKNKVGRPKRNITKPCVVCGDVAISFNFGVESCESCKAFFRRNANRKCTRTQKLIYLHHDLEMRSSYRPISEEELQTIRTLQELYDFSFGNVGANERLPESLNPTLSSLVNSSGFMVKKLIYFAKRLADFSILDQDSQVSLLKGVFLATIFIISAAHYDSEKDAWVTPNGEVQTKILKVATGEESNLYQEHAKFCREFRLIMNIDRNLVSLVQVLCLFCADRSGLKNRQWVWSVHDRFVLLMKHYLEAKHGFEKSRQILAQVMSTLADLEQILKVHGHMLGHVDPSKVDPLILEVFDLGFICQYDSATSNQ</sequence>
<dbReference type="InterPro" id="IPR013088">
    <property type="entry name" value="Znf_NHR/GATA"/>
</dbReference>
<keyword evidence="1" id="KW-0479">Metal-binding</keyword>
<dbReference type="Gene3D" id="1.10.565.10">
    <property type="entry name" value="Retinoid X Receptor"/>
    <property type="match status" value="1"/>
</dbReference>
<dbReference type="InterPro" id="IPR001628">
    <property type="entry name" value="Znf_hrmn_rcpt"/>
</dbReference>
<dbReference type="PROSITE" id="PS51843">
    <property type="entry name" value="NR_LBD"/>
    <property type="match status" value="1"/>
</dbReference>
<dbReference type="InterPro" id="IPR050234">
    <property type="entry name" value="Nuclear_hormone_rcpt_NR1"/>
</dbReference>
<keyword evidence="6" id="KW-0804">Transcription</keyword>
<reference evidence="11 12" key="1">
    <citation type="submission" date="2024-11" db="EMBL/GenBank/DDBJ databases">
        <title>Adaptive evolution of stress response genes in parasites aligns with host niche diversity.</title>
        <authorList>
            <person name="Hahn C."/>
            <person name="Resl P."/>
        </authorList>
    </citation>
    <scope>NUCLEOTIDE SEQUENCE [LARGE SCALE GENOMIC DNA]</scope>
    <source>
        <strain evidence="11">EGGRZ-B1_66</strain>
        <tissue evidence="11">Body</tissue>
    </source>
</reference>
<dbReference type="SUPFAM" id="SSF48508">
    <property type="entry name" value="Nuclear receptor ligand-binding domain"/>
    <property type="match status" value="1"/>
</dbReference>
<dbReference type="Pfam" id="PF00105">
    <property type="entry name" value="zf-C4"/>
    <property type="match status" value="1"/>
</dbReference>
<keyword evidence="8" id="KW-0539">Nucleus</keyword>
<evidence type="ECO:0000256" key="6">
    <source>
        <dbReference type="ARBA" id="ARBA00023163"/>
    </source>
</evidence>
<keyword evidence="2" id="KW-0863">Zinc-finger</keyword>
<feature type="domain" description="Nuclear receptor" evidence="9">
    <location>
        <begin position="17"/>
        <end position="46"/>
    </location>
</feature>
<keyword evidence="3" id="KW-0862">Zinc</keyword>
<evidence type="ECO:0000256" key="5">
    <source>
        <dbReference type="ARBA" id="ARBA00023125"/>
    </source>
</evidence>
<dbReference type="SMART" id="SM00430">
    <property type="entry name" value="HOLI"/>
    <property type="match status" value="1"/>
</dbReference>
<dbReference type="InterPro" id="IPR035500">
    <property type="entry name" value="NHR-like_dom_sf"/>
</dbReference>
<dbReference type="SUPFAM" id="SSF57716">
    <property type="entry name" value="Glucocorticoid receptor-like (DNA-binding domain)"/>
    <property type="match status" value="1"/>
</dbReference>
<evidence type="ECO:0000259" key="10">
    <source>
        <dbReference type="PROSITE" id="PS51843"/>
    </source>
</evidence>
<dbReference type="Proteomes" id="UP001626550">
    <property type="component" value="Unassembled WGS sequence"/>
</dbReference>
<evidence type="ECO:0000256" key="4">
    <source>
        <dbReference type="ARBA" id="ARBA00023015"/>
    </source>
</evidence>
<evidence type="ECO:0000256" key="7">
    <source>
        <dbReference type="ARBA" id="ARBA00023170"/>
    </source>
</evidence>
<dbReference type="PANTHER" id="PTHR24082">
    <property type="entry name" value="NUCLEAR HORMONE RECEPTOR"/>
    <property type="match status" value="1"/>
</dbReference>
<keyword evidence="7 11" id="KW-0675">Receptor</keyword>
<dbReference type="InterPro" id="IPR000536">
    <property type="entry name" value="Nucl_hrmn_rcpt_lig-bd"/>
</dbReference>
<gene>
    <name evidence="11" type="primary">HR96_3</name>
    <name evidence="11" type="ORF">Ciccas_005380</name>
</gene>
<dbReference type="AlphaFoldDB" id="A0ABD2Q9R8"/>
<evidence type="ECO:0000256" key="1">
    <source>
        <dbReference type="ARBA" id="ARBA00022723"/>
    </source>
</evidence>
<accession>A0ABD2Q9R8</accession>
<dbReference type="PROSITE" id="PS00031">
    <property type="entry name" value="NUCLEAR_REC_DBD_1"/>
    <property type="match status" value="1"/>
</dbReference>
<evidence type="ECO:0000259" key="9">
    <source>
        <dbReference type="PROSITE" id="PS51030"/>
    </source>
</evidence>
<comment type="caution">
    <text evidence="11">The sequence shown here is derived from an EMBL/GenBank/DDBJ whole genome shotgun (WGS) entry which is preliminary data.</text>
</comment>
<dbReference type="GO" id="GO:0008270">
    <property type="term" value="F:zinc ion binding"/>
    <property type="evidence" value="ECO:0007669"/>
    <property type="project" value="UniProtKB-KW"/>
</dbReference>
<evidence type="ECO:0000256" key="8">
    <source>
        <dbReference type="ARBA" id="ARBA00023242"/>
    </source>
</evidence>
<dbReference type="GO" id="GO:0003677">
    <property type="term" value="F:DNA binding"/>
    <property type="evidence" value="ECO:0007669"/>
    <property type="project" value="UniProtKB-KW"/>
</dbReference>
<dbReference type="SMART" id="SM00399">
    <property type="entry name" value="ZnF_C4"/>
    <property type="match status" value="1"/>
</dbReference>
<evidence type="ECO:0000256" key="3">
    <source>
        <dbReference type="ARBA" id="ARBA00022833"/>
    </source>
</evidence>
<dbReference type="EMBL" id="JBJKFK010000628">
    <property type="protein sequence ID" value="KAL3315972.1"/>
    <property type="molecule type" value="Genomic_DNA"/>
</dbReference>
<dbReference type="Gene3D" id="3.30.50.10">
    <property type="entry name" value="Erythroid Transcription Factor GATA-1, subunit A"/>
    <property type="match status" value="1"/>
</dbReference>
<name>A0ABD2Q9R8_9PLAT</name>
<proteinExistence type="predicted"/>
<keyword evidence="12" id="KW-1185">Reference proteome</keyword>
<keyword evidence="4" id="KW-0805">Transcription regulation</keyword>
<keyword evidence="5" id="KW-0238">DNA-binding</keyword>
<protein>
    <submittedName>
        <fullName evidence="11">Receptor</fullName>
    </submittedName>
</protein>
<dbReference type="PANTHER" id="PTHR24082:SF283">
    <property type="entry name" value="NUCLEAR HORMONE RECEPTOR HR96"/>
    <property type="match status" value="1"/>
</dbReference>
<evidence type="ECO:0000313" key="11">
    <source>
        <dbReference type="EMBL" id="KAL3315972.1"/>
    </source>
</evidence>
<evidence type="ECO:0000313" key="12">
    <source>
        <dbReference type="Proteomes" id="UP001626550"/>
    </source>
</evidence>
<dbReference type="PROSITE" id="PS51030">
    <property type="entry name" value="NUCLEAR_REC_DBD_2"/>
    <property type="match status" value="1"/>
</dbReference>